<evidence type="ECO:0000256" key="3">
    <source>
        <dbReference type="ARBA" id="ARBA00022840"/>
    </source>
</evidence>
<feature type="domain" description="ATP-grasp" evidence="5">
    <location>
        <begin position="106"/>
        <end position="295"/>
    </location>
</feature>
<keyword evidence="3" id="KW-0067">ATP-binding</keyword>
<dbReference type="Gene3D" id="3.30.470.20">
    <property type="entry name" value="ATP-grasp fold, B domain"/>
    <property type="match status" value="1"/>
</dbReference>
<keyword evidence="2" id="KW-0658">Purine biosynthesis</keyword>
<dbReference type="Pfam" id="PF17769">
    <property type="entry name" value="PurK_C"/>
    <property type="match status" value="1"/>
</dbReference>
<dbReference type="GO" id="GO:0006164">
    <property type="term" value="P:purine nucleotide biosynthetic process"/>
    <property type="evidence" value="ECO:0007669"/>
    <property type="project" value="UniProtKB-KW"/>
</dbReference>
<dbReference type="AlphaFoldDB" id="A0A382HEW8"/>
<dbReference type="SUPFAM" id="SSF51246">
    <property type="entry name" value="Rudiment single hybrid motif"/>
    <property type="match status" value="1"/>
</dbReference>
<dbReference type="GO" id="GO:0046872">
    <property type="term" value="F:metal ion binding"/>
    <property type="evidence" value="ECO:0007669"/>
    <property type="project" value="InterPro"/>
</dbReference>
<evidence type="ECO:0000313" key="6">
    <source>
        <dbReference type="EMBL" id="SVB85645.1"/>
    </source>
</evidence>
<dbReference type="InterPro" id="IPR016185">
    <property type="entry name" value="PreATP-grasp_dom_sf"/>
</dbReference>
<evidence type="ECO:0000256" key="2">
    <source>
        <dbReference type="ARBA" id="ARBA00022755"/>
    </source>
</evidence>
<gene>
    <name evidence="6" type="ORF">METZ01_LOCUS238499</name>
</gene>
<keyword evidence="1" id="KW-0547">Nucleotide-binding</keyword>
<dbReference type="PANTHER" id="PTHR11609:SF5">
    <property type="entry name" value="PHOSPHORIBOSYLAMINOIMIDAZOLE CARBOXYLASE"/>
    <property type="match status" value="1"/>
</dbReference>
<dbReference type="Gene3D" id="3.30.1490.20">
    <property type="entry name" value="ATP-grasp fold, A domain"/>
    <property type="match status" value="1"/>
</dbReference>
<dbReference type="GO" id="GO:0005829">
    <property type="term" value="C:cytosol"/>
    <property type="evidence" value="ECO:0007669"/>
    <property type="project" value="TreeGrafter"/>
</dbReference>
<comment type="pathway">
    <text evidence="4">Purine metabolism.</text>
</comment>
<dbReference type="InterPro" id="IPR011054">
    <property type="entry name" value="Rudment_hybrid_motif"/>
</dbReference>
<dbReference type="InterPro" id="IPR054350">
    <property type="entry name" value="PurT/PurK_preATP-grasp"/>
</dbReference>
<feature type="non-terminal residue" evidence="6">
    <location>
        <position position="352"/>
    </location>
</feature>
<dbReference type="InterPro" id="IPR003135">
    <property type="entry name" value="ATP-grasp_carboxylate-amine"/>
</dbReference>
<dbReference type="Pfam" id="PF02222">
    <property type="entry name" value="ATP-grasp"/>
    <property type="match status" value="1"/>
</dbReference>
<protein>
    <recommendedName>
        <fullName evidence="5">ATP-grasp domain-containing protein</fullName>
    </recommendedName>
</protein>
<dbReference type="GO" id="GO:0005524">
    <property type="term" value="F:ATP binding"/>
    <property type="evidence" value="ECO:0007669"/>
    <property type="project" value="UniProtKB-KW"/>
</dbReference>
<dbReference type="GO" id="GO:0003824">
    <property type="term" value="F:catalytic activity"/>
    <property type="evidence" value="ECO:0007669"/>
    <property type="project" value="UniProtKB-ARBA"/>
</dbReference>
<dbReference type="Gene3D" id="3.40.50.20">
    <property type="match status" value="1"/>
</dbReference>
<reference evidence="6" key="1">
    <citation type="submission" date="2018-05" db="EMBL/GenBank/DDBJ databases">
        <authorList>
            <person name="Lanie J.A."/>
            <person name="Ng W.-L."/>
            <person name="Kazmierczak K.M."/>
            <person name="Andrzejewski T.M."/>
            <person name="Davidsen T.M."/>
            <person name="Wayne K.J."/>
            <person name="Tettelin H."/>
            <person name="Glass J.I."/>
            <person name="Rusch D."/>
            <person name="Podicherti R."/>
            <person name="Tsui H.-C.T."/>
            <person name="Winkler M.E."/>
        </authorList>
    </citation>
    <scope>NUCLEOTIDE SEQUENCE</scope>
</reference>
<dbReference type="PANTHER" id="PTHR11609">
    <property type="entry name" value="PURINE BIOSYNTHESIS PROTEIN 6/7, PUR6/7"/>
    <property type="match status" value="1"/>
</dbReference>
<proteinExistence type="predicted"/>
<dbReference type="InterPro" id="IPR040686">
    <property type="entry name" value="PurK_C"/>
</dbReference>
<dbReference type="SUPFAM" id="SSF56059">
    <property type="entry name" value="Glutathione synthetase ATP-binding domain-like"/>
    <property type="match status" value="1"/>
</dbReference>
<dbReference type="InterPro" id="IPR011761">
    <property type="entry name" value="ATP-grasp"/>
</dbReference>
<dbReference type="PROSITE" id="PS50975">
    <property type="entry name" value="ATP_GRASP"/>
    <property type="match status" value="1"/>
</dbReference>
<sequence>MKNKSIGILGGGQLCQMLSNFLISQNEKVYFLDPTKNPPAINTGAQHIKKNYDDDDAIDFIIEKCKFITYEFENIPIKTVEKLEKHIPVFPSSSILKIAQNRNLEKKEFINSGIKTPKFIYAQDKSSIEDILNNTNITLPVIIKTNTMGYDGKGQIVLKDKKEIASILNKLPQNTEFIIEEKIQFSKEISVIVGRDKLDNLYNFLPIENIHKNGILDYSIYPARIDEELSDKAIFLAKKFASNLNLTGIMAVEMFIDEKNEIYFNEIAPRPHNSGHLTIESHNESQYSMLGKIILGGKIRSPKSNVKAIMKNILGEFYLKDNYEEILSNINKVDNHYIHIYNKSNPKIGRKM</sequence>
<evidence type="ECO:0000256" key="1">
    <source>
        <dbReference type="ARBA" id="ARBA00022741"/>
    </source>
</evidence>
<name>A0A382HEW8_9ZZZZ</name>
<evidence type="ECO:0000256" key="4">
    <source>
        <dbReference type="ARBA" id="ARBA00025704"/>
    </source>
</evidence>
<dbReference type="InterPro" id="IPR013815">
    <property type="entry name" value="ATP_grasp_subdomain_1"/>
</dbReference>
<accession>A0A382HEW8</accession>
<organism evidence="6">
    <name type="scientific">marine metagenome</name>
    <dbReference type="NCBI Taxonomy" id="408172"/>
    <lineage>
        <taxon>unclassified sequences</taxon>
        <taxon>metagenomes</taxon>
        <taxon>ecological metagenomes</taxon>
    </lineage>
</organism>
<dbReference type="SUPFAM" id="SSF52440">
    <property type="entry name" value="PreATP-grasp domain"/>
    <property type="match status" value="1"/>
</dbReference>
<evidence type="ECO:0000259" key="5">
    <source>
        <dbReference type="PROSITE" id="PS50975"/>
    </source>
</evidence>
<dbReference type="EMBL" id="UINC01060780">
    <property type="protein sequence ID" value="SVB85645.1"/>
    <property type="molecule type" value="Genomic_DNA"/>
</dbReference>
<dbReference type="Pfam" id="PF22660">
    <property type="entry name" value="RS_preATP-grasp-like"/>
    <property type="match status" value="1"/>
</dbReference>